<evidence type="ECO:0008006" key="3">
    <source>
        <dbReference type="Google" id="ProtNLM"/>
    </source>
</evidence>
<gene>
    <name evidence="1" type="ORF">PR048_023579</name>
</gene>
<sequence>MEQRLTAKYCLDKIHRTAATSAMILTCKYPNLNHGGRGVIRTQDLPSKSPEAYRCVTSLGGTTDVTMESRTSGMVAFQGSRLCLVLQLHCSVFRDPVYLHVVNVADVVDIRRVFSGFSPLTSPSTQLKTSTPIHCSQIYHTSVYLQRERAGGEVFFPYIHGGIPAFAKETFDYIRQLPATYCSAAKPAYICMHVAVSPLSLRLTTASQHLQYLQTSSWPDALMTKDAIIRVTLSYIGRIVPGAAQGGRGPAPLHAAIDLSCLPALPNPGLQPPPPAVGAPTRPPYLSPTKDITSLNLSLADASLFFLEAEDIDELLPEYFHRVFPTSEQKWQKISEEFEETWNSHTASARARMVIENIFGILANLQTQMNLQLKNTEAAVMACCALHNLLRIASPDMYAPFESFDFEDTKSARTVGLRTTSENLVGVLNGPVRNATDKAKQVRPMFVRYFVNEGKVSWQDRIFIQ</sequence>
<accession>A0ABQ9GUH0</accession>
<evidence type="ECO:0000313" key="2">
    <source>
        <dbReference type="Proteomes" id="UP001159363"/>
    </source>
</evidence>
<comment type="caution">
    <text evidence="1">The sequence shown here is derived from an EMBL/GenBank/DDBJ whole genome shotgun (WGS) entry which is preliminary data.</text>
</comment>
<evidence type="ECO:0000313" key="1">
    <source>
        <dbReference type="EMBL" id="KAJ8875681.1"/>
    </source>
</evidence>
<dbReference type="Proteomes" id="UP001159363">
    <property type="component" value="Chromosome 8"/>
</dbReference>
<organism evidence="1 2">
    <name type="scientific">Dryococelus australis</name>
    <dbReference type="NCBI Taxonomy" id="614101"/>
    <lineage>
        <taxon>Eukaryota</taxon>
        <taxon>Metazoa</taxon>
        <taxon>Ecdysozoa</taxon>
        <taxon>Arthropoda</taxon>
        <taxon>Hexapoda</taxon>
        <taxon>Insecta</taxon>
        <taxon>Pterygota</taxon>
        <taxon>Neoptera</taxon>
        <taxon>Polyneoptera</taxon>
        <taxon>Phasmatodea</taxon>
        <taxon>Verophasmatodea</taxon>
        <taxon>Anareolatae</taxon>
        <taxon>Phasmatidae</taxon>
        <taxon>Eurycanthinae</taxon>
        <taxon>Dryococelus</taxon>
    </lineage>
</organism>
<name>A0ABQ9GUH0_9NEOP</name>
<proteinExistence type="predicted"/>
<protein>
    <recommendedName>
        <fullName evidence="3">DDE Tnp4 domain-containing protein</fullName>
    </recommendedName>
</protein>
<reference evidence="1 2" key="1">
    <citation type="submission" date="2023-02" db="EMBL/GenBank/DDBJ databases">
        <title>LHISI_Scaffold_Assembly.</title>
        <authorList>
            <person name="Stuart O.P."/>
            <person name="Cleave R."/>
            <person name="Magrath M.J.L."/>
            <person name="Mikheyev A.S."/>
        </authorList>
    </citation>
    <scope>NUCLEOTIDE SEQUENCE [LARGE SCALE GENOMIC DNA]</scope>
    <source>
        <strain evidence="1">Daus_M_001</strain>
        <tissue evidence="1">Leg muscle</tissue>
    </source>
</reference>
<keyword evidence="2" id="KW-1185">Reference proteome</keyword>
<dbReference type="EMBL" id="JARBHB010000009">
    <property type="protein sequence ID" value="KAJ8875681.1"/>
    <property type="molecule type" value="Genomic_DNA"/>
</dbReference>